<feature type="active site" description="Proton donor" evidence="6">
    <location>
        <position position="274"/>
    </location>
</feature>
<evidence type="ECO:0000256" key="8">
    <source>
        <dbReference type="PIRSR" id="PIRSR004803-3"/>
    </source>
</evidence>
<evidence type="ECO:0000256" key="1">
    <source>
        <dbReference type="ARBA" id="ARBA00022490"/>
    </source>
</evidence>
<keyword evidence="2 5" id="KW-0540">Nuclease</keyword>
<gene>
    <name evidence="5" type="primary">rnj</name>
    <name evidence="11" type="ORF">COT98_00365</name>
</gene>
<feature type="compositionally biased region" description="Polar residues" evidence="9">
    <location>
        <begin position="1"/>
        <end position="16"/>
    </location>
</feature>
<feature type="binding site" evidence="8">
    <location>
        <position position="155"/>
    </location>
    <ligand>
        <name>Zn(2+)</name>
        <dbReference type="ChEBI" id="CHEBI:29105"/>
        <label>1</label>
        <note>catalytic</note>
    </ligand>
</feature>
<comment type="subunit">
    <text evidence="5">Homodimer, may be a subunit of the RNA degradosome.</text>
</comment>
<dbReference type="CDD" id="cd07714">
    <property type="entry name" value="RNaseJ_MBL-fold"/>
    <property type="match status" value="1"/>
</dbReference>
<dbReference type="GO" id="GO:0003723">
    <property type="term" value="F:RNA binding"/>
    <property type="evidence" value="ECO:0007669"/>
    <property type="project" value="UniProtKB-UniRule"/>
</dbReference>
<keyword evidence="4 5" id="KW-0694">RNA-binding</keyword>
<feature type="binding site" evidence="8">
    <location>
        <position position="125"/>
    </location>
    <ligand>
        <name>Ca(2+)</name>
        <dbReference type="ChEBI" id="CHEBI:29108"/>
    </ligand>
</feature>
<dbReference type="GO" id="GO:0008270">
    <property type="term" value="F:zinc ion binding"/>
    <property type="evidence" value="ECO:0007669"/>
    <property type="project" value="InterPro"/>
</dbReference>
<dbReference type="Proteomes" id="UP000228900">
    <property type="component" value="Unassembled WGS sequence"/>
</dbReference>
<dbReference type="InterPro" id="IPR036866">
    <property type="entry name" value="RibonucZ/Hydroxyglut_hydro"/>
</dbReference>
<comment type="caution">
    <text evidence="11">The sequence shown here is derived from an EMBL/GenBank/DDBJ whole genome shotgun (WGS) entry which is preliminary data.</text>
</comment>
<evidence type="ECO:0000256" key="9">
    <source>
        <dbReference type="SAM" id="MobiDB-lite"/>
    </source>
</evidence>
<proteinExistence type="inferred from homology"/>
<dbReference type="Gene3D" id="3.40.50.10710">
    <property type="entry name" value="Metallo-hydrolase/oxidoreductase"/>
    <property type="match status" value="1"/>
</dbReference>
<evidence type="ECO:0000313" key="12">
    <source>
        <dbReference type="Proteomes" id="UP000228900"/>
    </source>
</evidence>
<dbReference type="SUPFAM" id="SSF56281">
    <property type="entry name" value="Metallo-hydrolase/oxidoreductase"/>
    <property type="match status" value="1"/>
</dbReference>
<dbReference type="InterPro" id="IPR004613">
    <property type="entry name" value="RNase_J"/>
</dbReference>
<dbReference type="InterPro" id="IPR001279">
    <property type="entry name" value="Metallo-B-lactamas"/>
</dbReference>
<comment type="function">
    <text evidence="5">An RNase that has 5'-3' exonuclease and possibly endonuclease activity. Involved in maturation of rRNA and in some organisms also mRNA maturation and/or decay.</text>
</comment>
<dbReference type="EC" id="3.1.-.-" evidence="5"/>
<dbReference type="InterPro" id="IPR030854">
    <property type="entry name" value="RNase_J_bac"/>
</dbReference>
<feature type="active site" description="Proton acceptor" evidence="6">
    <location>
        <position position="448"/>
    </location>
</feature>
<feature type="compositionally biased region" description="Low complexity" evidence="9">
    <location>
        <begin position="33"/>
        <end position="46"/>
    </location>
</feature>
<dbReference type="Pfam" id="PF00753">
    <property type="entry name" value="Lactamase_B"/>
    <property type="match status" value="1"/>
</dbReference>
<evidence type="ECO:0000256" key="5">
    <source>
        <dbReference type="HAMAP-Rule" id="MF_01491"/>
    </source>
</evidence>
<feature type="binding site" evidence="8">
    <location>
        <position position="127"/>
    </location>
    <ligand>
        <name>Ca(2+)</name>
        <dbReference type="ChEBI" id="CHEBI:29108"/>
    </ligand>
</feature>
<dbReference type="Pfam" id="PF17770">
    <property type="entry name" value="RNase_J_C"/>
    <property type="match status" value="1"/>
</dbReference>
<dbReference type="InterPro" id="IPR055132">
    <property type="entry name" value="RNase_J_b_CASP"/>
</dbReference>
<comment type="caution">
    <text evidence="5">Lacks conserved residue(s) required for the propagation of feature annotation.</text>
</comment>
<dbReference type="Gene3D" id="3.10.20.580">
    <property type="match status" value="1"/>
</dbReference>
<feature type="compositionally biased region" description="Polar residues" evidence="9">
    <location>
        <begin position="47"/>
        <end position="61"/>
    </location>
</feature>
<dbReference type="InterPro" id="IPR042173">
    <property type="entry name" value="RNase_J_2"/>
</dbReference>
<dbReference type="GO" id="GO:0005737">
    <property type="term" value="C:cytoplasm"/>
    <property type="evidence" value="ECO:0007669"/>
    <property type="project" value="UniProtKB-SubCell"/>
</dbReference>
<name>A0A2M6WRH3_9BACT</name>
<keyword evidence="1 5" id="KW-0963">Cytoplasm</keyword>
<dbReference type="NCBIfam" id="TIGR00649">
    <property type="entry name" value="MG423"/>
    <property type="match status" value="1"/>
</dbReference>
<keyword evidence="8" id="KW-0479">Metal-binding</keyword>
<feature type="binding site" evidence="8">
    <location>
        <position position="242"/>
    </location>
    <ligand>
        <name>Zn(2+)</name>
        <dbReference type="ChEBI" id="CHEBI:29105"/>
        <label>1</label>
        <note>catalytic</note>
    </ligand>
</feature>
<keyword evidence="8" id="KW-0106">Calcium</keyword>
<keyword evidence="5" id="KW-0255">Endonuclease</keyword>
<comment type="similarity">
    <text evidence="5">Belongs to the metallo-beta-lactamase superfamily. RNA-metabolizing metallo-beta-lactamase-like family. Bacterial RNase J subfamily.</text>
</comment>
<sequence length="640" mass="71240">MISKYKSTTAPLGRSLSSKDSRPPMRRQTYSTPVSSSRSNAPVRSSTMNNRGSRPQFSGTHRATLRGPRTPFRPVFSASGALGSLRIMALGGLEEVGRNMMLVEYNKEIIIVDMGLQFPEEDMLGIDYIIPNISYLEDKKDWIKGVIITHGHYDHIGGIPHIMGRIGNPPMFMGKLTAGLVRKRNVEFQNSPNLNIKEIDETTKIQLGKNFNLEFLRVNHSIPDCFAVIIDTPLGRVVHTGDFKIDFTPVNDKPADLNRIAQIGAGGVLFLMSDSTDATHAGYQLSESAIGDEMGKLFEKVTGRIIIGTFASQLSRVQKIFDHAAKYGRRVLLQGRSMNDNVEVAHQVGYLKFNPRLLIDERDVNKIPDSQLVIIGTGAQGEKGGAFLNKVVNGEHRLIHFKVGDTIIFSSSVIPGNERSIQTLMDKIVRQGAKVINYRMMDVHAGGHAKQEDLKLMMRLLKPEFFMPIEANHYMLRAHADLAEQVGIARDKIFIADNGQVVEFKKVGDKVVGALTKEKVNTDYVMVDGLGVGDVSNVVLKDRQMMAEDGMIVVIATIDTKTNDIIGNPDLISRGFVYMKENKDLIEKTRMIARKIVKDQAGSLPIDEDFIKNKIRNDVGQFLFSQTKRRPMVLPVVIKV</sequence>
<keyword evidence="5" id="KW-0698">rRNA processing</keyword>
<dbReference type="PANTHER" id="PTHR43694">
    <property type="entry name" value="RIBONUCLEASE J"/>
    <property type="match status" value="1"/>
</dbReference>
<dbReference type="SMART" id="SM00849">
    <property type="entry name" value="Lactamase_B"/>
    <property type="match status" value="1"/>
</dbReference>
<evidence type="ECO:0000259" key="10">
    <source>
        <dbReference type="SMART" id="SM00849"/>
    </source>
</evidence>
<keyword evidence="8" id="KW-0862">Zinc</keyword>
<feature type="region of interest" description="Disordered" evidence="9">
    <location>
        <begin position="1"/>
        <end position="72"/>
    </location>
</feature>
<comment type="cofactor">
    <cofactor evidence="8">
        <name>Ca(2+)</name>
        <dbReference type="ChEBI" id="CHEBI:29108"/>
    </cofactor>
    <text evidence="8">Binds 1 Ca(2+) cation per subunit. Seen in 1 crystal structure, it is not clear if it is physiologically important.</text>
</comment>
<feature type="binding site" evidence="8">
    <location>
        <position position="150"/>
    </location>
    <ligand>
        <name>Zn(2+)</name>
        <dbReference type="ChEBI" id="CHEBI:29105"/>
        <label>1</label>
        <note>catalytic</note>
    </ligand>
</feature>
<dbReference type="EMBL" id="PFAQ01000007">
    <property type="protein sequence ID" value="PIT95316.1"/>
    <property type="molecule type" value="Genomic_DNA"/>
</dbReference>
<dbReference type="GO" id="GO:0006364">
    <property type="term" value="P:rRNA processing"/>
    <property type="evidence" value="ECO:0007669"/>
    <property type="project" value="UniProtKB-UniRule"/>
</dbReference>
<dbReference type="InterPro" id="IPR041636">
    <property type="entry name" value="RNase_J_C"/>
</dbReference>
<feature type="binding site" evidence="7">
    <location>
        <begin position="444"/>
        <end position="448"/>
    </location>
    <ligand>
        <name>substrate</name>
    </ligand>
</feature>
<feature type="binding site" evidence="8">
    <location>
        <position position="152"/>
    </location>
    <ligand>
        <name>Zn(2+)</name>
        <dbReference type="ChEBI" id="CHEBI:29105"/>
        <label>1</label>
        <note>catalytic</note>
    </ligand>
</feature>
<feature type="binding site" evidence="8">
    <location>
        <position position="528"/>
    </location>
    <ligand>
        <name>Ca(2+)</name>
        <dbReference type="ChEBI" id="CHEBI:29108"/>
    </ligand>
</feature>
<feature type="binding site" evidence="8">
    <location>
        <position position="154"/>
    </location>
    <ligand>
        <name>Zn(2+)</name>
        <dbReference type="ChEBI" id="CHEBI:29105"/>
        <label>1</label>
        <note>catalytic</note>
    </ligand>
</feature>
<dbReference type="Gene3D" id="3.60.15.10">
    <property type="entry name" value="Ribonuclease Z/Hydroxyacylglutathione hydrolase-like"/>
    <property type="match status" value="1"/>
</dbReference>
<evidence type="ECO:0000256" key="3">
    <source>
        <dbReference type="ARBA" id="ARBA00022839"/>
    </source>
</evidence>
<keyword evidence="5" id="KW-0378">Hydrolase</keyword>
<evidence type="ECO:0000256" key="6">
    <source>
        <dbReference type="PIRSR" id="PIRSR004803-1"/>
    </source>
</evidence>
<dbReference type="HAMAP" id="MF_01491">
    <property type="entry name" value="RNase_J_bact"/>
    <property type="match status" value="1"/>
</dbReference>
<accession>A0A2M6WRH3</accession>
<comment type="cofactor">
    <cofactor evidence="8">
        <name>Zn(2+)</name>
        <dbReference type="ChEBI" id="CHEBI:29105"/>
    </cofactor>
    <text evidence="8">Binds 2 Zn(2+) ions per subunit. It is not clear if Zn(2+) or Mg(2+) is physiologically important.</text>
</comment>
<keyword evidence="3 5" id="KW-0269">Exonuclease</keyword>
<dbReference type="Pfam" id="PF22505">
    <property type="entry name" value="RNase_J_b_CASP"/>
    <property type="match status" value="1"/>
</dbReference>
<evidence type="ECO:0000313" key="11">
    <source>
        <dbReference type="EMBL" id="PIT95316.1"/>
    </source>
</evidence>
<organism evidence="11 12">
    <name type="scientific">Candidatus Falkowbacteria bacterium CG10_big_fil_rev_8_21_14_0_10_39_9</name>
    <dbReference type="NCBI Taxonomy" id="1974566"/>
    <lineage>
        <taxon>Bacteria</taxon>
        <taxon>Candidatus Falkowiibacteriota</taxon>
    </lineage>
</organism>
<evidence type="ECO:0000256" key="4">
    <source>
        <dbReference type="ARBA" id="ARBA00022884"/>
    </source>
</evidence>
<protein>
    <recommendedName>
        <fullName evidence="5">Ribonuclease J</fullName>
        <shortName evidence="5">RNase J</shortName>
        <ecNumber evidence="5">3.1.-.-</ecNumber>
    </recommendedName>
</protein>
<dbReference type="AlphaFoldDB" id="A0A2M6WRH3"/>
<evidence type="ECO:0000256" key="2">
    <source>
        <dbReference type="ARBA" id="ARBA00022722"/>
    </source>
</evidence>
<feature type="binding site" evidence="8">
    <location>
        <position position="220"/>
    </location>
    <ligand>
        <name>Zn(2+)</name>
        <dbReference type="ChEBI" id="CHEBI:29105"/>
        <label>1</label>
        <note>catalytic</note>
    </ligand>
</feature>
<evidence type="ECO:0000256" key="7">
    <source>
        <dbReference type="PIRSR" id="PIRSR004803-2"/>
    </source>
</evidence>
<dbReference type="GO" id="GO:0004534">
    <property type="term" value="F:5'-3' RNA exonuclease activity"/>
    <property type="evidence" value="ECO:0007669"/>
    <property type="project" value="UniProtKB-UniRule"/>
</dbReference>
<reference evidence="12" key="1">
    <citation type="submission" date="2017-09" db="EMBL/GenBank/DDBJ databases">
        <title>Depth-based differentiation of microbial function through sediment-hosted aquifers and enrichment of novel symbionts in the deep terrestrial subsurface.</title>
        <authorList>
            <person name="Probst A.J."/>
            <person name="Ladd B."/>
            <person name="Jarett J.K."/>
            <person name="Geller-Mcgrath D.E."/>
            <person name="Sieber C.M.K."/>
            <person name="Emerson J.B."/>
            <person name="Anantharaman K."/>
            <person name="Thomas B.C."/>
            <person name="Malmstrom R."/>
            <person name="Stieglmeier M."/>
            <person name="Klingl A."/>
            <person name="Woyke T."/>
            <person name="Ryan C.M."/>
            <person name="Banfield J.F."/>
        </authorList>
    </citation>
    <scope>NUCLEOTIDE SEQUENCE [LARGE SCALE GENOMIC DNA]</scope>
</reference>
<dbReference type="PIRSF" id="PIRSF004803">
    <property type="entry name" value="RnjA"/>
    <property type="match status" value="1"/>
</dbReference>
<feature type="domain" description="Metallo-beta-lactamase" evidence="10">
    <location>
        <begin position="97"/>
        <end position="294"/>
    </location>
</feature>
<dbReference type="PANTHER" id="PTHR43694:SF1">
    <property type="entry name" value="RIBONUCLEASE J"/>
    <property type="match status" value="1"/>
</dbReference>
<comment type="subcellular location">
    <subcellularLocation>
        <location evidence="5">Cytoplasm</location>
    </subcellularLocation>
</comment>
<dbReference type="GO" id="GO:0004521">
    <property type="term" value="F:RNA endonuclease activity"/>
    <property type="evidence" value="ECO:0007669"/>
    <property type="project" value="UniProtKB-UniRule"/>
</dbReference>